<keyword evidence="1" id="KW-0472">Membrane</keyword>
<evidence type="ECO:0000313" key="3">
    <source>
        <dbReference type="Proteomes" id="UP000034087"/>
    </source>
</evidence>
<accession>A0A0G1IJ68</accession>
<reference evidence="2 3" key="1">
    <citation type="journal article" date="2015" name="Nature">
        <title>rRNA introns, odd ribosomes, and small enigmatic genomes across a large radiation of phyla.</title>
        <authorList>
            <person name="Brown C.T."/>
            <person name="Hug L.A."/>
            <person name="Thomas B.C."/>
            <person name="Sharon I."/>
            <person name="Castelle C.J."/>
            <person name="Singh A."/>
            <person name="Wilkins M.J."/>
            <person name="Williams K.H."/>
            <person name="Banfield J.F."/>
        </authorList>
    </citation>
    <scope>NUCLEOTIDE SEQUENCE [LARGE SCALE GENOMIC DNA]</scope>
</reference>
<evidence type="ECO:0000256" key="1">
    <source>
        <dbReference type="SAM" id="Phobius"/>
    </source>
</evidence>
<comment type="caution">
    <text evidence="2">The sequence shown here is derived from an EMBL/GenBank/DDBJ whole genome shotgun (WGS) entry which is preliminary data.</text>
</comment>
<sequence length="115" mass="12316">MNKTLRKIAIISTSILPLVALAATTVQGVLIQIRVILNQVVPIIMVLATIVFLWGVIRYVTAGGDEEKIKEGKQFIIFGLIGLFIMVAVWGIIASLQGTFGLGTEPVPPGPATNF</sequence>
<proteinExistence type="predicted"/>
<dbReference type="Proteomes" id="UP000034087">
    <property type="component" value="Unassembled WGS sequence"/>
</dbReference>
<gene>
    <name evidence="2" type="ORF">UW53_C0013G0017</name>
</gene>
<organism evidence="2 3">
    <name type="scientific">Candidatus Giovannonibacteria bacterium GW2011_GWA1_44_25</name>
    <dbReference type="NCBI Taxonomy" id="1618645"/>
    <lineage>
        <taxon>Bacteria</taxon>
        <taxon>Candidatus Giovannoniibacteriota</taxon>
    </lineage>
</organism>
<feature type="transmembrane region" description="Helical" evidence="1">
    <location>
        <begin position="32"/>
        <end position="54"/>
    </location>
</feature>
<dbReference type="AlphaFoldDB" id="A0A0G1IJ68"/>
<evidence type="ECO:0000313" key="2">
    <source>
        <dbReference type="EMBL" id="KKT59416.1"/>
    </source>
</evidence>
<keyword evidence="1" id="KW-1133">Transmembrane helix</keyword>
<dbReference type="Pfam" id="PF18895">
    <property type="entry name" value="T4SS_pilin"/>
    <property type="match status" value="1"/>
</dbReference>
<feature type="transmembrane region" description="Helical" evidence="1">
    <location>
        <begin position="75"/>
        <end position="96"/>
    </location>
</feature>
<protein>
    <submittedName>
        <fullName evidence="2">Uncharacterized protein</fullName>
    </submittedName>
</protein>
<keyword evidence="1" id="KW-0812">Transmembrane</keyword>
<name>A0A0G1IJ68_9BACT</name>
<dbReference type="EMBL" id="LCIR01000013">
    <property type="protein sequence ID" value="KKT59416.1"/>
    <property type="molecule type" value="Genomic_DNA"/>
</dbReference>
<dbReference type="InterPro" id="IPR043993">
    <property type="entry name" value="T4SS_pilin"/>
</dbReference>